<proteinExistence type="predicted"/>
<dbReference type="InterPro" id="IPR008984">
    <property type="entry name" value="SMAD_FHA_dom_sf"/>
</dbReference>
<feature type="region of interest" description="Disordered" evidence="1">
    <location>
        <begin position="216"/>
        <end position="260"/>
    </location>
</feature>
<dbReference type="AlphaFoldDB" id="A0A0N1FC59"/>
<feature type="domain" description="FHA" evidence="2">
    <location>
        <begin position="29"/>
        <end position="76"/>
    </location>
</feature>
<keyword evidence="4" id="KW-1185">Reference proteome</keyword>
<dbReference type="CDD" id="cd00060">
    <property type="entry name" value="FHA"/>
    <property type="match status" value="1"/>
</dbReference>
<evidence type="ECO:0000256" key="1">
    <source>
        <dbReference type="SAM" id="MobiDB-lite"/>
    </source>
</evidence>
<sequence length="465" mass="50263">MPLTLTIENETALPDGGPLSVTLSGGRGLDIGRDQHLDWALPDPTRAISGRHCEIRFRDGGYWLRDVSTNGTYVNGGSNRVQSPYQLQNGDRLEIGHYIIAVTIDDASRQEPAKAAMPAFAPQPESLWSSSGDEAPPIPRRDLLPPNKHRPVHDGFIDWAADIPTPTAEPVAPPPAQAFTPAPGSEDFAWAPYQVPPAPVVEPVAPIPTPRRPITADLPAGDPWGEASAAAPSQPVAPLPFTNPPPVERSQPFEAPPQPFAPPPPLPAGMPAISAGEFVQRFAKGAGVSTSDLGWQDPGAFAEQLGGLMRLVAIELKQLLAARAESKRIARSANQTMIQAQDNNPLKFSPTVDDALQLIFGRPKSGYLSAQKAFDESFKDLKAHQIKTYSAMQHALRMLVEDLDPQAIAESTAQERGLDSLLGSRKAKMWDAYVARWDAKTAPYEDGLVDAFMLYFAECYDRGGK</sequence>
<feature type="compositionally biased region" description="Pro residues" evidence="1">
    <location>
        <begin position="235"/>
        <end position="247"/>
    </location>
</feature>
<dbReference type="PROSITE" id="PS50006">
    <property type="entry name" value="FHA_DOMAIN"/>
    <property type="match status" value="1"/>
</dbReference>
<protein>
    <recommendedName>
        <fullName evidence="2">FHA domain-containing protein</fullName>
    </recommendedName>
</protein>
<dbReference type="Gene3D" id="2.60.200.20">
    <property type="match status" value="1"/>
</dbReference>
<dbReference type="Proteomes" id="UP000037822">
    <property type="component" value="Unassembled WGS sequence"/>
</dbReference>
<dbReference type="Pfam" id="PF20232">
    <property type="entry name" value="T6SS_FHA_C"/>
    <property type="match status" value="1"/>
</dbReference>
<accession>A0A0N1FC59</accession>
<reference evidence="3 4" key="1">
    <citation type="submission" date="2015-07" db="EMBL/GenBank/DDBJ databases">
        <title>Whole genome sequencing of Bosea vaviloviae isolated from cave pool.</title>
        <authorList>
            <person name="Tan N.E.H."/>
            <person name="Lee Y.P."/>
            <person name="Gan H.M."/>
            <person name="Barton H."/>
            <person name="Savka M.A."/>
        </authorList>
    </citation>
    <scope>NUCLEOTIDE SEQUENCE [LARGE SCALE GENOMIC DNA]</scope>
    <source>
        <strain evidence="3 4">SD260</strain>
    </source>
</reference>
<organism evidence="3 4">
    <name type="scientific">Bosea vaviloviae</name>
    <dbReference type="NCBI Taxonomy" id="1526658"/>
    <lineage>
        <taxon>Bacteria</taxon>
        <taxon>Pseudomonadati</taxon>
        <taxon>Pseudomonadota</taxon>
        <taxon>Alphaproteobacteria</taxon>
        <taxon>Hyphomicrobiales</taxon>
        <taxon>Boseaceae</taxon>
        <taxon>Bosea</taxon>
    </lineage>
</organism>
<dbReference type="SUPFAM" id="SSF49879">
    <property type="entry name" value="SMAD/FHA domain"/>
    <property type="match status" value="1"/>
</dbReference>
<comment type="caution">
    <text evidence="3">The sequence shown here is derived from an EMBL/GenBank/DDBJ whole genome shotgun (WGS) entry which is preliminary data.</text>
</comment>
<gene>
    <name evidence="3" type="ORF">AE618_24820</name>
</gene>
<evidence type="ECO:0000259" key="2">
    <source>
        <dbReference type="PROSITE" id="PS50006"/>
    </source>
</evidence>
<feature type="region of interest" description="Disordered" evidence="1">
    <location>
        <begin position="123"/>
        <end position="151"/>
    </location>
</feature>
<dbReference type="SMART" id="SM00240">
    <property type="entry name" value="FHA"/>
    <property type="match status" value="1"/>
</dbReference>
<evidence type="ECO:0000313" key="4">
    <source>
        <dbReference type="Proteomes" id="UP000037822"/>
    </source>
</evidence>
<dbReference type="EMBL" id="LGSZ01000078">
    <property type="protein sequence ID" value="KPH75580.1"/>
    <property type="molecule type" value="Genomic_DNA"/>
</dbReference>
<dbReference type="Pfam" id="PF00498">
    <property type="entry name" value="FHA"/>
    <property type="match status" value="1"/>
</dbReference>
<evidence type="ECO:0000313" key="3">
    <source>
        <dbReference type="EMBL" id="KPH75580.1"/>
    </source>
</evidence>
<dbReference type="NCBIfam" id="TIGR03354">
    <property type="entry name" value="VI_FHA"/>
    <property type="match status" value="1"/>
</dbReference>
<dbReference type="InterPro" id="IPR000253">
    <property type="entry name" value="FHA_dom"/>
</dbReference>
<dbReference type="InterPro" id="IPR046883">
    <property type="entry name" value="T6SS_FHA_C"/>
</dbReference>
<name>A0A0N1FC59_9HYPH</name>
<dbReference type="InterPro" id="IPR017735">
    <property type="entry name" value="T6SS_FHA"/>
</dbReference>
<dbReference type="RefSeq" id="WP_054211725.1">
    <property type="nucleotide sequence ID" value="NZ_LGSZ01000078.1"/>
</dbReference>
<dbReference type="PATRIC" id="fig|1526658.3.peg.990"/>